<evidence type="ECO:0000313" key="7">
    <source>
        <dbReference type="Proteomes" id="UP000723463"/>
    </source>
</evidence>
<feature type="compositionally biased region" description="Pro residues" evidence="4">
    <location>
        <begin position="309"/>
        <end position="319"/>
    </location>
</feature>
<reference evidence="6" key="1">
    <citation type="journal article" date="2020" name="Fungal Divers.">
        <title>Resolving the Mortierellaceae phylogeny through synthesis of multi-gene phylogenetics and phylogenomics.</title>
        <authorList>
            <person name="Vandepol N."/>
            <person name="Liber J."/>
            <person name="Desiro A."/>
            <person name="Na H."/>
            <person name="Kennedy M."/>
            <person name="Barry K."/>
            <person name="Grigoriev I.V."/>
            <person name="Miller A.N."/>
            <person name="O'Donnell K."/>
            <person name="Stajich J.E."/>
            <person name="Bonito G."/>
        </authorList>
    </citation>
    <scope>NUCLEOTIDE SEQUENCE</scope>
    <source>
        <strain evidence="6">NRRL 2591</strain>
    </source>
</reference>
<evidence type="ECO:0000313" key="6">
    <source>
        <dbReference type="EMBL" id="KAF9537391.1"/>
    </source>
</evidence>
<dbReference type="Gene3D" id="2.120.10.80">
    <property type="entry name" value="Kelch-type beta propeller"/>
    <property type="match status" value="1"/>
</dbReference>
<dbReference type="AlphaFoldDB" id="A0A9P6EXV3"/>
<comment type="caution">
    <text evidence="6">The sequence shown here is derived from an EMBL/GenBank/DDBJ whole genome shotgun (WGS) entry which is preliminary data.</text>
</comment>
<feature type="compositionally biased region" description="Basic and acidic residues" evidence="4">
    <location>
        <begin position="285"/>
        <end position="306"/>
    </location>
</feature>
<feature type="region of interest" description="Disordered" evidence="4">
    <location>
        <begin position="382"/>
        <end position="471"/>
    </location>
</feature>
<organism evidence="6 7">
    <name type="scientific">Mortierella hygrophila</name>
    <dbReference type="NCBI Taxonomy" id="979708"/>
    <lineage>
        <taxon>Eukaryota</taxon>
        <taxon>Fungi</taxon>
        <taxon>Fungi incertae sedis</taxon>
        <taxon>Mucoromycota</taxon>
        <taxon>Mortierellomycotina</taxon>
        <taxon>Mortierellomycetes</taxon>
        <taxon>Mortierellales</taxon>
        <taxon>Mortierellaceae</taxon>
        <taxon>Mortierella</taxon>
    </lineage>
</organism>
<feature type="region of interest" description="Disordered" evidence="4">
    <location>
        <begin position="279"/>
        <end position="347"/>
    </location>
</feature>
<evidence type="ECO:0000256" key="1">
    <source>
        <dbReference type="ARBA" id="ARBA00022441"/>
    </source>
</evidence>
<keyword evidence="2" id="KW-0677">Repeat</keyword>
<feature type="non-terminal residue" evidence="6">
    <location>
        <position position="507"/>
    </location>
</feature>
<evidence type="ECO:0000256" key="2">
    <source>
        <dbReference type="ARBA" id="ARBA00022737"/>
    </source>
</evidence>
<dbReference type="InterPro" id="IPR015915">
    <property type="entry name" value="Kelch-typ_b-propeller"/>
</dbReference>
<sequence length="507" mass="54138">MPTPNTQQAGIRNGVDLNTGNVYIPAGSSNGTKMVMNEPGSSSAPVTDMPTSLMPIPIIQESFVWSTYRNSFLHYGGKSIDGKTANPHLNEFSSTNSWAAVITTGSSPGDVSGHCMVPAYDGTKMIVFGGAGLDGVAKGDIYVLDVPTRIWTVGKPADVSQARTNMACSVSGDSFIAWGGESASGIKDATPIVFDMKNNVWTTQFNRVITATMTSEPLLPSASTTPGTPPTPTTNNPITSPQQSSTTNTAAIGGGIAGVVVVIALIGFVFYRRRCKHTRSTGNSKYDDSIGLRPREPREPEGHFSKTEPAPPQSPPPLRLRPRFDNHDFTGVHSAAGSPSSPYPTSPSLSIGPYAALRSPEIGNAYVPTSPYMAEWASDDDLGSPHGVSTKSSNNGVYGSGNSGHHKFPSSPHNPQTLSGGEKYGSPLRSGDPRPRGPQGQRQQAPAPSPQDHSQNNSNSSHYVVDQSQYQDRSTVLVRMMDNIRAEQEELERARLELEALMQNNRR</sequence>
<keyword evidence="5" id="KW-1133">Transmembrane helix</keyword>
<protein>
    <submittedName>
        <fullName evidence="6">Uncharacterized protein</fullName>
    </submittedName>
</protein>
<keyword evidence="7" id="KW-1185">Reference proteome</keyword>
<keyword evidence="3" id="KW-0175">Coiled coil</keyword>
<feature type="region of interest" description="Disordered" evidence="4">
    <location>
        <begin position="216"/>
        <end position="246"/>
    </location>
</feature>
<keyword evidence="5" id="KW-0812">Transmembrane</keyword>
<evidence type="ECO:0000256" key="5">
    <source>
        <dbReference type="SAM" id="Phobius"/>
    </source>
</evidence>
<dbReference type="PANTHER" id="PTHR46093:SF3">
    <property type="entry name" value="ACYL-COA-BINDING DOMAIN-CONTAINING PROTEIN 4"/>
    <property type="match status" value="1"/>
</dbReference>
<keyword evidence="1" id="KW-0880">Kelch repeat</keyword>
<dbReference type="Pfam" id="PF24681">
    <property type="entry name" value="Kelch_KLHDC2_KLHL20_DRC7"/>
    <property type="match status" value="1"/>
</dbReference>
<accession>A0A9P6EXV3</accession>
<dbReference type="EMBL" id="JAAAXW010000410">
    <property type="protein sequence ID" value="KAF9537391.1"/>
    <property type="molecule type" value="Genomic_DNA"/>
</dbReference>
<proteinExistence type="predicted"/>
<evidence type="ECO:0000256" key="3">
    <source>
        <dbReference type="SAM" id="Coils"/>
    </source>
</evidence>
<dbReference type="PANTHER" id="PTHR46093">
    <property type="entry name" value="ACYL-COA-BINDING DOMAIN-CONTAINING PROTEIN 5"/>
    <property type="match status" value="1"/>
</dbReference>
<dbReference type="SUPFAM" id="SSF117281">
    <property type="entry name" value="Kelch motif"/>
    <property type="match status" value="1"/>
</dbReference>
<feature type="compositionally biased region" description="Low complexity" evidence="4">
    <location>
        <begin position="437"/>
        <end position="462"/>
    </location>
</feature>
<dbReference type="Proteomes" id="UP000723463">
    <property type="component" value="Unassembled WGS sequence"/>
</dbReference>
<keyword evidence="5" id="KW-0472">Membrane</keyword>
<evidence type="ECO:0000256" key="4">
    <source>
        <dbReference type="SAM" id="MobiDB-lite"/>
    </source>
</evidence>
<feature type="transmembrane region" description="Helical" evidence="5">
    <location>
        <begin position="250"/>
        <end position="271"/>
    </location>
</feature>
<feature type="coiled-coil region" evidence="3">
    <location>
        <begin position="477"/>
        <end position="506"/>
    </location>
</feature>
<name>A0A9P6EXV3_9FUNG</name>
<gene>
    <name evidence="6" type="ORF">EC957_008376</name>
</gene>